<accession>A0AAX0BSF3</accession>
<dbReference type="SMART" id="SM00388">
    <property type="entry name" value="HisKA"/>
    <property type="match status" value="1"/>
</dbReference>
<keyword evidence="4" id="KW-1003">Cell membrane</keyword>
<dbReference type="EC" id="2.7.13.3" evidence="3"/>
<evidence type="ECO:0000256" key="13">
    <source>
        <dbReference type="ARBA" id="ARBA00023136"/>
    </source>
</evidence>
<evidence type="ECO:0000256" key="12">
    <source>
        <dbReference type="ARBA" id="ARBA00023012"/>
    </source>
</evidence>
<dbReference type="CDD" id="cd00082">
    <property type="entry name" value="HisKA"/>
    <property type="match status" value="1"/>
</dbReference>
<proteinExistence type="predicted"/>
<dbReference type="InterPro" id="IPR036890">
    <property type="entry name" value="HATPase_C_sf"/>
</dbReference>
<keyword evidence="7 15" id="KW-0812">Transmembrane</keyword>
<dbReference type="GO" id="GO:0005524">
    <property type="term" value="F:ATP binding"/>
    <property type="evidence" value="ECO:0007669"/>
    <property type="project" value="UniProtKB-KW"/>
</dbReference>
<dbReference type="GO" id="GO:0005886">
    <property type="term" value="C:plasma membrane"/>
    <property type="evidence" value="ECO:0007669"/>
    <property type="project" value="UniProtKB-SubCell"/>
</dbReference>
<protein>
    <recommendedName>
        <fullName evidence="3">histidine kinase</fullName>
        <ecNumber evidence="3">2.7.13.3</ecNumber>
    </recommendedName>
</protein>
<evidence type="ECO:0000256" key="8">
    <source>
        <dbReference type="ARBA" id="ARBA00022741"/>
    </source>
</evidence>
<dbReference type="SMART" id="SM00387">
    <property type="entry name" value="HATPase_c"/>
    <property type="match status" value="1"/>
</dbReference>
<reference evidence="17" key="2">
    <citation type="submission" date="2020-02" db="EMBL/GenBank/DDBJ databases">
        <authorList>
            <person name="Littmann E."/>
            <person name="Sorbara M."/>
        </authorList>
    </citation>
    <scope>NUCLEOTIDE SEQUENCE</scope>
    <source>
        <strain evidence="17">MSK.16.45</strain>
    </source>
</reference>
<evidence type="ECO:0000256" key="9">
    <source>
        <dbReference type="ARBA" id="ARBA00022777"/>
    </source>
</evidence>
<dbReference type="Gene3D" id="1.10.287.130">
    <property type="match status" value="1"/>
</dbReference>
<dbReference type="InterPro" id="IPR004358">
    <property type="entry name" value="Sig_transdc_His_kin-like_C"/>
</dbReference>
<dbReference type="AlphaFoldDB" id="A0AAX0BSF3"/>
<evidence type="ECO:0000256" key="1">
    <source>
        <dbReference type="ARBA" id="ARBA00000085"/>
    </source>
</evidence>
<comment type="caution">
    <text evidence="17">The sequence shown here is derived from an EMBL/GenBank/DDBJ whole genome shotgun (WGS) entry which is preliminary data.</text>
</comment>
<dbReference type="EMBL" id="JAAIMP010000015">
    <property type="protein sequence ID" value="NSC77723.1"/>
    <property type="molecule type" value="Genomic_DNA"/>
</dbReference>
<dbReference type="Proteomes" id="UP001193756">
    <property type="component" value="Unassembled WGS sequence"/>
</dbReference>
<dbReference type="Gene3D" id="3.30.565.10">
    <property type="entry name" value="Histidine kinase-like ATPase, C-terminal domain"/>
    <property type="match status" value="1"/>
</dbReference>
<evidence type="ECO:0000256" key="4">
    <source>
        <dbReference type="ARBA" id="ARBA00022475"/>
    </source>
</evidence>
<evidence type="ECO:0000313" key="18">
    <source>
        <dbReference type="Proteomes" id="UP001193756"/>
    </source>
</evidence>
<evidence type="ECO:0000256" key="7">
    <source>
        <dbReference type="ARBA" id="ARBA00022692"/>
    </source>
</evidence>
<keyword evidence="13 15" id="KW-0472">Membrane</keyword>
<evidence type="ECO:0000256" key="6">
    <source>
        <dbReference type="ARBA" id="ARBA00022679"/>
    </source>
</evidence>
<dbReference type="PRINTS" id="PR00344">
    <property type="entry name" value="BCTRLSENSOR"/>
</dbReference>
<keyword evidence="11 15" id="KW-1133">Transmembrane helix</keyword>
<keyword evidence="6" id="KW-0808">Transferase</keyword>
<organism evidence="17 18">
    <name type="scientific">Agathobacter rectalis</name>
    <dbReference type="NCBI Taxonomy" id="39491"/>
    <lineage>
        <taxon>Bacteria</taxon>
        <taxon>Bacillati</taxon>
        <taxon>Bacillota</taxon>
        <taxon>Clostridia</taxon>
        <taxon>Lachnospirales</taxon>
        <taxon>Lachnospiraceae</taxon>
        <taxon>Agathobacter</taxon>
    </lineage>
</organism>
<dbReference type="InterPro" id="IPR050398">
    <property type="entry name" value="HssS/ArlS-like"/>
</dbReference>
<evidence type="ECO:0000313" key="17">
    <source>
        <dbReference type="EMBL" id="NSC77723.1"/>
    </source>
</evidence>
<feature type="transmembrane region" description="Helical" evidence="15">
    <location>
        <begin position="12"/>
        <end position="34"/>
    </location>
</feature>
<feature type="domain" description="Histidine kinase" evidence="16">
    <location>
        <begin position="275"/>
        <end position="527"/>
    </location>
</feature>
<keyword evidence="8" id="KW-0547">Nucleotide-binding</keyword>
<dbReference type="GO" id="GO:0000155">
    <property type="term" value="F:phosphorelay sensor kinase activity"/>
    <property type="evidence" value="ECO:0007669"/>
    <property type="project" value="InterPro"/>
</dbReference>
<feature type="compositionally biased region" description="Polar residues" evidence="14">
    <location>
        <begin position="92"/>
        <end position="104"/>
    </location>
</feature>
<dbReference type="SUPFAM" id="SSF55874">
    <property type="entry name" value="ATPase domain of HSP90 chaperone/DNA topoisomerase II/histidine kinase"/>
    <property type="match status" value="1"/>
</dbReference>
<dbReference type="InterPro" id="IPR005467">
    <property type="entry name" value="His_kinase_dom"/>
</dbReference>
<reference evidence="17" key="1">
    <citation type="journal article" date="2020" name="Cell Host Microbe">
        <title>Functional and Genomic Variation between Human-Derived Isolates of Lachnospiraceae Reveals Inter- and Intra-Species Diversity.</title>
        <authorList>
            <person name="Sorbara M.T."/>
            <person name="Littmann E.R."/>
            <person name="Fontana E."/>
            <person name="Moody T.U."/>
            <person name="Kohout C.E."/>
            <person name="Gjonbalaj M."/>
            <person name="Eaton V."/>
            <person name="Seok R."/>
            <person name="Leiner I.M."/>
            <person name="Pamer E.G."/>
        </authorList>
    </citation>
    <scope>NUCLEOTIDE SEQUENCE</scope>
    <source>
        <strain evidence="17">MSK.16.45</strain>
    </source>
</reference>
<feature type="transmembrane region" description="Helical" evidence="15">
    <location>
        <begin position="232"/>
        <end position="254"/>
    </location>
</feature>
<dbReference type="InterPro" id="IPR003594">
    <property type="entry name" value="HATPase_dom"/>
</dbReference>
<evidence type="ECO:0000256" key="14">
    <source>
        <dbReference type="SAM" id="MobiDB-lite"/>
    </source>
</evidence>
<dbReference type="Pfam" id="PF00512">
    <property type="entry name" value="HisKA"/>
    <property type="match status" value="1"/>
</dbReference>
<keyword evidence="10" id="KW-0067">ATP-binding</keyword>
<dbReference type="RefSeq" id="WP_173844584.1">
    <property type="nucleotide sequence ID" value="NZ_JAAIMP010000015.1"/>
</dbReference>
<dbReference type="PROSITE" id="PS50109">
    <property type="entry name" value="HIS_KIN"/>
    <property type="match status" value="1"/>
</dbReference>
<evidence type="ECO:0000256" key="11">
    <source>
        <dbReference type="ARBA" id="ARBA00022989"/>
    </source>
</evidence>
<sequence>MLKKLRRKFIAIAMLSVSIVLIAIVGTINIANYISTNEALDARLKLIAGNGGTFPDLLEQKNMGVGSNKKNDENTNTGTESTNTGTENANTFGNTADESINKRTPTLKEPPSGRTDVQPPEDMNQADLNENDINENDLKRHGISPESQFDTRYFTVTINSKGDVENIDTSKIASVSSENAAQYAKKLWKSGKKGDGKNGFSESFKYLTVGEGDSTMYIFLSCQRELSTIRTYVLASVGISVFGLAVVFVMIYFFSGKILKPVLESYEKQKRFITDASHEIKTPLTIIDANTEVIEMMEGENEWTSSTRKQVARLTSLTEKLVFLSRMDEEATKLKMLEFSLSDAILDTAEPFKAIARTKGKKLTIDVTDGILYTGDEKTIRQLVSILLDNAMKYSGCSSVSFEKSNINKKNLNKTNFNKTYLNKTTQTQNDCVTTIDPASEIEISLKPSGKNRIITVWNTVDETANIKKGRQDMLFERFYRTDTSHNSKTGGFGIGLSAAYAIVKAHKGKITAESKDGRSIKFTIVL</sequence>
<dbReference type="CDD" id="cd00075">
    <property type="entry name" value="HATPase"/>
    <property type="match status" value="1"/>
</dbReference>
<dbReference type="PANTHER" id="PTHR45528">
    <property type="entry name" value="SENSOR HISTIDINE KINASE CPXA"/>
    <property type="match status" value="1"/>
</dbReference>
<evidence type="ECO:0000256" key="2">
    <source>
        <dbReference type="ARBA" id="ARBA00004651"/>
    </source>
</evidence>
<keyword evidence="12" id="KW-0902">Two-component regulatory system</keyword>
<name>A0AAX0BSF3_9FIRM</name>
<keyword evidence="5" id="KW-0597">Phosphoprotein</keyword>
<evidence type="ECO:0000256" key="15">
    <source>
        <dbReference type="SAM" id="Phobius"/>
    </source>
</evidence>
<evidence type="ECO:0000256" key="3">
    <source>
        <dbReference type="ARBA" id="ARBA00012438"/>
    </source>
</evidence>
<dbReference type="InterPro" id="IPR036097">
    <property type="entry name" value="HisK_dim/P_sf"/>
</dbReference>
<dbReference type="InterPro" id="IPR003661">
    <property type="entry name" value="HisK_dim/P_dom"/>
</dbReference>
<dbReference type="Pfam" id="PF02518">
    <property type="entry name" value="HATPase_c"/>
    <property type="match status" value="1"/>
</dbReference>
<dbReference type="PANTHER" id="PTHR45528:SF1">
    <property type="entry name" value="SENSOR HISTIDINE KINASE CPXA"/>
    <property type="match status" value="1"/>
</dbReference>
<evidence type="ECO:0000256" key="10">
    <source>
        <dbReference type="ARBA" id="ARBA00022840"/>
    </source>
</evidence>
<dbReference type="SUPFAM" id="SSF47384">
    <property type="entry name" value="Homodimeric domain of signal transducing histidine kinase"/>
    <property type="match status" value="1"/>
</dbReference>
<evidence type="ECO:0000256" key="5">
    <source>
        <dbReference type="ARBA" id="ARBA00022553"/>
    </source>
</evidence>
<keyword evidence="9 17" id="KW-0418">Kinase</keyword>
<feature type="compositionally biased region" description="Low complexity" evidence="14">
    <location>
        <begin position="74"/>
        <end position="91"/>
    </location>
</feature>
<comment type="subcellular location">
    <subcellularLocation>
        <location evidence="2">Cell membrane</location>
        <topology evidence="2">Multi-pass membrane protein</topology>
    </subcellularLocation>
</comment>
<comment type="catalytic activity">
    <reaction evidence="1">
        <text>ATP + protein L-histidine = ADP + protein N-phospho-L-histidine.</text>
        <dbReference type="EC" id="2.7.13.3"/>
    </reaction>
</comment>
<evidence type="ECO:0000259" key="16">
    <source>
        <dbReference type="PROSITE" id="PS50109"/>
    </source>
</evidence>
<feature type="region of interest" description="Disordered" evidence="14">
    <location>
        <begin position="58"/>
        <end position="130"/>
    </location>
</feature>
<gene>
    <name evidence="17" type="ORF">G4312_10605</name>
</gene>